<sequence>MATLAPSRQRIRHSERLFNFSFAFGGLKQSGLGGDDGGEGLQPHLEAETGIFEAARRNASPGQQDRSAK</sequence>
<keyword evidence="2" id="KW-1185">Reference proteome</keyword>
<dbReference type="Proteomes" id="UP001361239">
    <property type="component" value="Unassembled WGS sequence"/>
</dbReference>
<evidence type="ECO:0008006" key="3">
    <source>
        <dbReference type="Google" id="ProtNLM"/>
    </source>
</evidence>
<reference evidence="1 2" key="1">
    <citation type="submission" date="2024-03" db="EMBL/GenBank/DDBJ databases">
        <authorList>
            <person name="Jo J.-H."/>
        </authorList>
    </citation>
    <scope>NUCLEOTIDE SEQUENCE [LARGE SCALE GENOMIC DNA]</scope>
    <source>
        <strain evidence="1 2">PS1R-30</strain>
    </source>
</reference>
<comment type="caution">
    <text evidence="1">The sequence shown here is derived from an EMBL/GenBank/DDBJ whole genome shotgun (WGS) entry which is preliminary data.</text>
</comment>
<gene>
    <name evidence="1" type="ORF">WG901_20720</name>
</gene>
<evidence type="ECO:0000313" key="2">
    <source>
        <dbReference type="Proteomes" id="UP001361239"/>
    </source>
</evidence>
<dbReference type="RefSeq" id="WP_339589026.1">
    <property type="nucleotide sequence ID" value="NZ_JBBHJZ010000005.1"/>
</dbReference>
<name>A0ABU8S1H3_9SPHN</name>
<accession>A0ABU8S1H3</accession>
<organism evidence="1 2">
    <name type="scientific">Novosphingobium anseongense</name>
    <dbReference type="NCBI Taxonomy" id="3133436"/>
    <lineage>
        <taxon>Bacteria</taxon>
        <taxon>Pseudomonadati</taxon>
        <taxon>Pseudomonadota</taxon>
        <taxon>Alphaproteobacteria</taxon>
        <taxon>Sphingomonadales</taxon>
        <taxon>Sphingomonadaceae</taxon>
        <taxon>Novosphingobium</taxon>
    </lineage>
</organism>
<proteinExistence type="predicted"/>
<protein>
    <recommendedName>
        <fullName evidence="3">Aldehyde dehydrogenase family protein</fullName>
    </recommendedName>
</protein>
<evidence type="ECO:0000313" key="1">
    <source>
        <dbReference type="EMBL" id="MEJ5979088.1"/>
    </source>
</evidence>
<dbReference type="EMBL" id="JBBHJZ010000005">
    <property type="protein sequence ID" value="MEJ5979088.1"/>
    <property type="molecule type" value="Genomic_DNA"/>
</dbReference>